<proteinExistence type="predicted"/>
<dbReference type="InterPro" id="IPR006530">
    <property type="entry name" value="YD"/>
</dbReference>
<dbReference type="NCBIfam" id="TIGR01643">
    <property type="entry name" value="YD_repeat_2x"/>
    <property type="match status" value="1"/>
</dbReference>
<gene>
    <name evidence="1" type="ORF">DFR44_1661</name>
</gene>
<name>A0A4R6Y122_9BURK</name>
<organism evidence="1 2">
    <name type="scientific">Hydromonas duriensis</name>
    <dbReference type="NCBI Taxonomy" id="1527608"/>
    <lineage>
        <taxon>Bacteria</taxon>
        <taxon>Pseudomonadati</taxon>
        <taxon>Pseudomonadota</taxon>
        <taxon>Betaproteobacteria</taxon>
        <taxon>Burkholderiales</taxon>
        <taxon>Burkholderiaceae</taxon>
        <taxon>Hydromonas</taxon>
    </lineage>
</organism>
<dbReference type="AlphaFoldDB" id="A0A4R6Y122"/>
<comment type="caution">
    <text evidence="1">The sequence shown here is derived from an EMBL/GenBank/DDBJ whole genome shotgun (WGS) entry which is preliminary data.</text>
</comment>
<feature type="non-terminal residue" evidence="1">
    <location>
        <position position="39"/>
    </location>
</feature>
<keyword evidence="2" id="KW-1185">Reference proteome</keyword>
<evidence type="ECO:0000313" key="2">
    <source>
        <dbReference type="Proteomes" id="UP000294480"/>
    </source>
</evidence>
<dbReference type="InterPro" id="IPR031325">
    <property type="entry name" value="RHS_repeat"/>
</dbReference>
<protein>
    <submittedName>
        <fullName evidence="1">YD repeat-containing protein</fullName>
    </submittedName>
</protein>
<evidence type="ECO:0000313" key="1">
    <source>
        <dbReference type="EMBL" id="TDR25232.1"/>
    </source>
</evidence>
<dbReference type="EMBL" id="SNZE01000066">
    <property type="protein sequence ID" value="TDR25232.1"/>
    <property type="molecule type" value="Genomic_DNA"/>
</dbReference>
<dbReference type="Proteomes" id="UP000294480">
    <property type="component" value="Unassembled WGS sequence"/>
</dbReference>
<dbReference type="Pfam" id="PF05593">
    <property type="entry name" value="RHS_repeat"/>
    <property type="match status" value="1"/>
</dbReference>
<sequence>MHDGEGRLLTHTDAKDRPTNYRYSVAGLVAERIDAAGNE</sequence>
<accession>A0A4R6Y122</accession>
<reference evidence="1 2" key="1">
    <citation type="submission" date="2019-03" db="EMBL/GenBank/DDBJ databases">
        <title>Genomic Encyclopedia of Type Strains, Phase IV (KMG-IV): sequencing the most valuable type-strain genomes for metagenomic binning, comparative biology and taxonomic classification.</title>
        <authorList>
            <person name="Goeker M."/>
        </authorList>
    </citation>
    <scope>NUCLEOTIDE SEQUENCE [LARGE SCALE GENOMIC DNA]</scope>
    <source>
        <strain evidence="1 2">DSM 102852</strain>
    </source>
</reference>